<dbReference type="PROSITE" id="PS50089">
    <property type="entry name" value="ZF_RING_2"/>
    <property type="match status" value="1"/>
</dbReference>
<dbReference type="InterPro" id="IPR051826">
    <property type="entry name" value="E3_ubiquitin-ligase_domain"/>
</dbReference>
<reference evidence="4" key="1">
    <citation type="journal article" date="2011" name="Plant Physiol.">
        <title>Comprehensive sequence analysis of 24,783 barley full-length cDNAs derived from 12 clone libraries.</title>
        <authorList>
            <person name="Matsumoto T."/>
            <person name="Tanaka T."/>
            <person name="Sakai H."/>
            <person name="Amano N."/>
            <person name="Kanamori H."/>
            <person name="Kurita K."/>
            <person name="Kikuta A."/>
            <person name="Kamiya K."/>
            <person name="Yamamoto M."/>
            <person name="Ikawa H."/>
            <person name="Fujii N."/>
            <person name="Hori K."/>
            <person name="Itoh T."/>
            <person name="Sato K."/>
        </authorList>
    </citation>
    <scope>NUCLEOTIDE SEQUENCE</scope>
    <source>
        <tissue evidence="4">Shoot and root</tissue>
    </source>
</reference>
<dbReference type="AlphaFoldDB" id="F2E3Q5"/>
<dbReference type="InterPro" id="IPR001841">
    <property type="entry name" value="Znf_RING"/>
</dbReference>
<evidence type="ECO:0000256" key="1">
    <source>
        <dbReference type="PROSITE-ProRule" id="PRU00175"/>
    </source>
</evidence>
<dbReference type="Pfam" id="PF13639">
    <property type="entry name" value="zf-RING_2"/>
    <property type="match status" value="1"/>
</dbReference>
<keyword evidence="1" id="KW-0479">Metal-binding</keyword>
<dbReference type="Gene3D" id="3.30.40.10">
    <property type="entry name" value="Zinc/RING finger domain, C3HC4 (zinc finger)"/>
    <property type="match status" value="1"/>
</dbReference>
<protein>
    <submittedName>
        <fullName evidence="4">Predicted protein</fullName>
    </submittedName>
</protein>
<proteinExistence type="evidence at transcript level"/>
<evidence type="ECO:0000256" key="2">
    <source>
        <dbReference type="SAM" id="MobiDB-lite"/>
    </source>
</evidence>
<dbReference type="EMBL" id="AK370778">
    <property type="protein sequence ID" value="BAK01977.1"/>
    <property type="molecule type" value="mRNA"/>
</dbReference>
<dbReference type="GO" id="GO:0008270">
    <property type="term" value="F:zinc ion binding"/>
    <property type="evidence" value="ECO:0007669"/>
    <property type="project" value="UniProtKB-KW"/>
</dbReference>
<name>F2E3Q5_HORVV</name>
<dbReference type="InterPro" id="IPR013083">
    <property type="entry name" value="Znf_RING/FYVE/PHD"/>
</dbReference>
<organism evidence="4">
    <name type="scientific">Hordeum vulgare subsp. vulgare</name>
    <name type="common">Domesticated barley</name>
    <dbReference type="NCBI Taxonomy" id="112509"/>
    <lineage>
        <taxon>Eukaryota</taxon>
        <taxon>Viridiplantae</taxon>
        <taxon>Streptophyta</taxon>
        <taxon>Embryophyta</taxon>
        <taxon>Tracheophyta</taxon>
        <taxon>Spermatophyta</taxon>
        <taxon>Magnoliopsida</taxon>
        <taxon>Liliopsida</taxon>
        <taxon>Poales</taxon>
        <taxon>Poaceae</taxon>
        <taxon>BOP clade</taxon>
        <taxon>Pooideae</taxon>
        <taxon>Triticodae</taxon>
        <taxon>Triticeae</taxon>
        <taxon>Hordeinae</taxon>
        <taxon>Hordeum</taxon>
    </lineage>
</organism>
<feature type="domain" description="RING-type" evidence="3">
    <location>
        <begin position="253"/>
        <end position="294"/>
    </location>
</feature>
<evidence type="ECO:0000259" key="3">
    <source>
        <dbReference type="PROSITE" id="PS50089"/>
    </source>
</evidence>
<keyword evidence="1" id="KW-0862">Zinc</keyword>
<dbReference type="PANTHER" id="PTHR22765">
    <property type="entry name" value="RING FINGER AND PROTEASE ASSOCIATED DOMAIN-CONTAINING"/>
    <property type="match status" value="1"/>
</dbReference>
<sequence length="300" mass="34563">MKQMRRLRKEIRRFQQMVTREVPNENFRPTSANGKVEIIEIEENYALDHLINEVSEIEDRLYIMDQLVKEMPDEDGELLMCLEDIEANKSRMNWLTAMVKSVENSNRLTEGCTENSTSLPITLVIPILPPLPDFEISQKHIQVQPGTEDSSSDSDTSSDSCPEFEQLQDLYSLEGPYWEAMNAPTKALATDEEEEDLMMGASVLLASDQKAQTMIALFDEPEASSNVFGQKSGTSREFLLNLPLMYVCRDKRCPICKIGFSSKDRSARLPCRHYFHAYCILQWLLKRTTCPMCRREFPRR</sequence>
<feature type="region of interest" description="Disordered" evidence="2">
    <location>
        <begin position="141"/>
        <end position="161"/>
    </location>
</feature>
<dbReference type="SMART" id="SM00184">
    <property type="entry name" value="RING"/>
    <property type="match status" value="1"/>
</dbReference>
<keyword evidence="1" id="KW-0863">Zinc-finger</keyword>
<dbReference type="SUPFAM" id="SSF57850">
    <property type="entry name" value="RING/U-box"/>
    <property type="match status" value="1"/>
</dbReference>
<accession>F2E3Q5</accession>
<evidence type="ECO:0000313" key="4">
    <source>
        <dbReference type="EMBL" id="BAK01977.1"/>
    </source>
</evidence>